<comment type="caution">
    <text evidence="1">The sequence shown here is derived from an EMBL/GenBank/DDBJ whole genome shotgun (WGS) entry which is preliminary data.</text>
</comment>
<gene>
    <name evidence="1" type="ORF">HaLaN_08716</name>
</gene>
<dbReference type="Proteomes" id="UP000485058">
    <property type="component" value="Unassembled WGS sequence"/>
</dbReference>
<keyword evidence="2" id="KW-1185">Reference proteome</keyword>
<name>A0A699Z1N3_HAELA</name>
<accession>A0A699Z1N3</accession>
<organism evidence="1 2">
    <name type="scientific">Haematococcus lacustris</name>
    <name type="common">Green alga</name>
    <name type="synonym">Haematococcus pluvialis</name>
    <dbReference type="NCBI Taxonomy" id="44745"/>
    <lineage>
        <taxon>Eukaryota</taxon>
        <taxon>Viridiplantae</taxon>
        <taxon>Chlorophyta</taxon>
        <taxon>core chlorophytes</taxon>
        <taxon>Chlorophyceae</taxon>
        <taxon>CS clade</taxon>
        <taxon>Chlamydomonadales</taxon>
        <taxon>Haematococcaceae</taxon>
        <taxon>Haematococcus</taxon>
    </lineage>
</organism>
<dbReference type="AlphaFoldDB" id="A0A699Z1N3"/>
<protein>
    <submittedName>
        <fullName evidence="1">Uncharacterized protein</fullName>
    </submittedName>
</protein>
<reference evidence="1 2" key="1">
    <citation type="submission" date="2020-02" db="EMBL/GenBank/DDBJ databases">
        <title>Draft genome sequence of Haematococcus lacustris strain NIES-144.</title>
        <authorList>
            <person name="Morimoto D."/>
            <person name="Nakagawa S."/>
            <person name="Yoshida T."/>
            <person name="Sawayama S."/>
        </authorList>
    </citation>
    <scope>NUCLEOTIDE SEQUENCE [LARGE SCALE GENOMIC DNA]</scope>
    <source>
        <strain evidence="1 2">NIES-144</strain>
    </source>
</reference>
<evidence type="ECO:0000313" key="1">
    <source>
        <dbReference type="EMBL" id="GFH12934.1"/>
    </source>
</evidence>
<dbReference type="EMBL" id="BLLF01000556">
    <property type="protein sequence ID" value="GFH12934.1"/>
    <property type="molecule type" value="Genomic_DNA"/>
</dbReference>
<sequence length="80" mass="8971">MGRAGCCCQVHERKPPDGFRGQVQSCAKGQAHVKVFSLHKDGKTDALVASWPVQEVEKWLVPEGTEMTQKAYTEQLFRKP</sequence>
<proteinExistence type="predicted"/>
<evidence type="ECO:0000313" key="2">
    <source>
        <dbReference type="Proteomes" id="UP000485058"/>
    </source>
</evidence>